<keyword evidence="2" id="KW-0808">Transferase</keyword>
<dbReference type="EMBL" id="GL832964">
    <property type="protein sequence ID" value="EGD72769.1"/>
    <property type="molecule type" value="Genomic_DNA"/>
</dbReference>
<evidence type="ECO:0000259" key="11">
    <source>
        <dbReference type="PROSITE" id="PS50011"/>
    </source>
</evidence>
<evidence type="ECO:0000256" key="2">
    <source>
        <dbReference type="ARBA" id="ARBA00022679"/>
    </source>
</evidence>
<evidence type="ECO:0000313" key="13">
    <source>
        <dbReference type="Proteomes" id="UP000007799"/>
    </source>
</evidence>
<dbReference type="GO" id="GO:0004674">
    <property type="term" value="F:protein serine/threonine kinase activity"/>
    <property type="evidence" value="ECO:0007669"/>
    <property type="project" value="UniProtKB-KW"/>
</dbReference>
<dbReference type="InParanoid" id="F2U8R1"/>
<dbReference type="Gene3D" id="1.10.510.10">
    <property type="entry name" value="Transferase(Phosphotransferase) domain 1"/>
    <property type="match status" value="1"/>
</dbReference>
<dbReference type="SMART" id="SM00220">
    <property type="entry name" value="S_TKc"/>
    <property type="match status" value="1"/>
</dbReference>
<dbReference type="GO" id="GO:0004708">
    <property type="term" value="F:MAP kinase kinase activity"/>
    <property type="evidence" value="ECO:0007669"/>
    <property type="project" value="UniProtKB-EC"/>
</dbReference>
<keyword evidence="1" id="KW-0723">Serine/threonine-protein kinase</keyword>
<evidence type="ECO:0000256" key="7">
    <source>
        <dbReference type="ARBA" id="ARBA00038999"/>
    </source>
</evidence>
<evidence type="ECO:0000256" key="8">
    <source>
        <dbReference type="ARBA" id="ARBA00049014"/>
    </source>
</evidence>
<dbReference type="InterPro" id="IPR008271">
    <property type="entry name" value="Ser/Thr_kinase_AS"/>
</dbReference>
<reference evidence="12" key="1">
    <citation type="submission" date="2009-08" db="EMBL/GenBank/DDBJ databases">
        <title>Annotation of Salpingoeca rosetta.</title>
        <authorList>
            <consortium name="The Broad Institute Genome Sequencing Platform"/>
            <person name="Russ C."/>
            <person name="Cuomo C."/>
            <person name="Burger G."/>
            <person name="Gray M.W."/>
            <person name="Holland P.W.H."/>
            <person name="King N."/>
            <person name="Lang F.B.F."/>
            <person name="Roger A.J."/>
            <person name="Ruiz-Trillo I."/>
            <person name="Young S.K."/>
            <person name="Zeng Q."/>
            <person name="Gargeya S."/>
            <person name="Alvarado L."/>
            <person name="Berlin A."/>
            <person name="Chapman S.B."/>
            <person name="Chen Z."/>
            <person name="Freedman E."/>
            <person name="Gellesch M."/>
            <person name="Goldberg J."/>
            <person name="Griggs A."/>
            <person name="Gujja S."/>
            <person name="Heilman E."/>
            <person name="Heiman D."/>
            <person name="Howarth C."/>
            <person name="Mehta T."/>
            <person name="Neiman D."/>
            <person name="Pearson M."/>
            <person name="Roberts A."/>
            <person name="Saif S."/>
            <person name="Shea T."/>
            <person name="Shenoy N."/>
            <person name="Sisk P."/>
            <person name="Stolte C."/>
            <person name="Sykes S."/>
            <person name="White J."/>
            <person name="Yandava C."/>
            <person name="Haas B."/>
            <person name="Nusbaum C."/>
            <person name="Birren B."/>
        </authorList>
    </citation>
    <scope>NUCLEOTIDE SEQUENCE [LARGE SCALE GENOMIC DNA]</scope>
    <source>
        <strain evidence="12">ATCC 50818</strain>
    </source>
</reference>
<dbReference type="SUPFAM" id="SSF56112">
    <property type="entry name" value="Protein kinase-like (PK-like)"/>
    <property type="match status" value="1"/>
</dbReference>
<dbReference type="SUPFAM" id="SSF54277">
    <property type="entry name" value="CAD &amp; PB1 domains"/>
    <property type="match status" value="1"/>
</dbReference>
<dbReference type="PROSITE" id="PS00108">
    <property type="entry name" value="PROTEIN_KINASE_ST"/>
    <property type="match status" value="1"/>
</dbReference>
<keyword evidence="13" id="KW-1185">Reference proteome</keyword>
<sequence length="408" mass="45995">MAKVNVVCHVHKEDGIHSAELALDFPLTFDTFMEMLRHVFDADFDQFLYADEEDYCTVTSQADVDQMTQWWLRQGSDSKALIIHAVPQYQRPGLYVQVNPETGQATELDAPVRHAVDEQSTEIQPSDVTGFQLIGRGAAGSVYRARHVPTNAIMAVKVIDFDVSPAVQQRIVTELDILHKCRSPHIITYFGTYFGDNGIHICTEYMDGGSLDRHGIISEPVLAVITRSVLDGLSYLSKVKVMHRDVKPSNILVNRQGHIKLCDFGVSRELEQSVTRTFVGTNAYMAPERIQHQPYNERSETWSLGLTLQELATGTFPYLIRRSGLTPIELVQVIVSEPAPELPSEFSHDFRDFVRRCLIKEPDLRPAARHLLDHEWITSIHDGHHSAFSAWIHGIDTRLGAAHMSMAQ</sequence>
<dbReference type="Pfam" id="PF00069">
    <property type="entry name" value="Pkinase"/>
    <property type="match status" value="1"/>
</dbReference>
<protein>
    <recommendedName>
        <fullName evidence="7">mitogen-activated protein kinase kinase</fullName>
        <ecNumber evidence="7">2.7.12.2</ecNumber>
    </recommendedName>
</protein>
<comment type="catalytic activity">
    <reaction evidence="8">
        <text>L-seryl-[protein] + ATP = O-phospho-L-seryl-[protein] + ADP + H(+)</text>
        <dbReference type="Rhea" id="RHEA:17989"/>
        <dbReference type="Rhea" id="RHEA-COMP:9863"/>
        <dbReference type="Rhea" id="RHEA-COMP:11604"/>
        <dbReference type="ChEBI" id="CHEBI:15378"/>
        <dbReference type="ChEBI" id="CHEBI:29999"/>
        <dbReference type="ChEBI" id="CHEBI:30616"/>
        <dbReference type="ChEBI" id="CHEBI:83421"/>
        <dbReference type="ChEBI" id="CHEBI:456216"/>
        <dbReference type="EC" id="2.7.12.2"/>
    </reaction>
</comment>
<organism evidence="13">
    <name type="scientific">Salpingoeca rosetta (strain ATCC 50818 / BSB-021)</name>
    <dbReference type="NCBI Taxonomy" id="946362"/>
    <lineage>
        <taxon>Eukaryota</taxon>
        <taxon>Choanoflagellata</taxon>
        <taxon>Craspedida</taxon>
        <taxon>Salpingoecidae</taxon>
        <taxon>Salpingoeca</taxon>
    </lineage>
</organism>
<keyword evidence="3" id="KW-0547">Nucleotide-binding</keyword>
<comment type="catalytic activity">
    <reaction evidence="9">
        <text>L-threonyl-[protein] + ATP = O-phospho-L-threonyl-[protein] + ADP + H(+)</text>
        <dbReference type="Rhea" id="RHEA:46608"/>
        <dbReference type="Rhea" id="RHEA-COMP:11060"/>
        <dbReference type="Rhea" id="RHEA-COMP:11605"/>
        <dbReference type="ChEBI" id="CHEBI:15378"/>
        <dbReference type="ChEBI" id="CHEBI:30013"/>
        <dbReference type="ChEBI" id="CHEBI:30616"/>
        <dbReference type="ChEBI" id="CHEBI:61977"/>
        <dbReference type="ChEBI" id="CHEBI:456216"/>
        <dbReference type="EC" id="2.7.12.2"/>
    </reaction>
</comment>
<evidence type="ECO:0000256" key="3">
    <source>
        <dbReference type="ARBA" id="ARBA00022741"/>
    </source>
</evidence>
<proteinExistence type="inferred from homology"/>
<dbReference type="EC" id="2.7.12.2" evidence="7"/>
<evidence type="ECO:0000256" key="10">
    <source>
        <dbReference type="ARBA" id="ARBA00051693"/>
    </source>
</evidence>
<comment type="similarity">
    <text evidence="6">Belongs to the protein kinase superfamily. STE Ser/Thr protein kinase family. MAP kinase kinase subfamily.</text>
</comment>
<evidence type="ECO:0000313" key="12">
    <source>
        <dbReference type="EMBL" id="EGD72769.1"/>
    </source>
</evidence>
<evidence type="ECO:0000256" key="4">
    <source>
        <dbReference type="ARBA" id="ARBA00022777"/>
    </source>
</evidence>
<dbReference type="GeneID" id="16075175"/>
<keyword evidence="4 12" id="KW-0418">Kinase</keyword>
<evidence type="ECO:0000256" key="9">
    <source>
        <dbReference type="ARBA" id="ARBA00049299"/>
    </source>
</evidence>
<gene>
    <name evidence="12" type="ORF">PTSG_04499</name>
</gene>
<comment type="catalytic activity">
    <reaction evidence="10">
        <text>L-tyrosyl-[protein] + ATP = O-phospho-L-tyrosyl-[protein] + ADP + H(+)</text>
        <dbReference type="Rhea" id="RHEA:10596"/>
        <dbReference type="Rhea" id="RHEA-COMP:10136"/>
        <dbReference type="Rhea" id="RHEA-COMP:20101"/>
        <dbReference type="ChEBI" id="CHEBI:15378"/>
        <dbReference type="ChEBI" id="CHEBI:30616"/>
        <dbReference type="ChEBI" id="CHEBI:46858"/>
        <dbReference type="ChEBI" id="CHEBI:61978"/>
        <dbReference type="ChEBI" id="CHEBI:456216"/>
        <dbReference type="EC" id="2.7.12.2"/>
    </reaction>
</comment>
<evidence type="ECO:0000256" key="6">
    <source>
        <dbReference type="ARBA" id="ARBA00038035"/>
    </source>
</evidence>
<dbReference type="Proteomes" id="UP000007799">
    <property type="component" value="Unassembled WGS sequence"/>
</dbReference>
<dbReference type="PANTHER" id="PTHR48013:SF9">
    <property type="entry name" value="DUAL SPECIFICITY MITOGEN-ACTIVATED PROTEIN KINASE KINASE 5"/>
    <property type="match status" value="1"/>
</dbReference>
<dbReference type="GO" id="GO:0005524">
    <property type="term" value="F:ATP binding"/>
    <property type="evidence" value="ECO:0007669"/>
    <property type="project" value="UniProtKB-KW"/>
</dbReference>
<dbReference type="AlphaFoldDB" id="F2U8R1"/>
<dbReference type="PROSITE" id="PS50011">
    <property type="entry name" value="PROTEIN_KINASE_DOM"/>
    <property type="match status" value="1"/>
</dbReference>
<feature type="domain" description="Protein kinase" evidence="11">
    <location>
        <begin position="128"/>
        <end position="377"/>
    </location>
</feature>
<evidence type="ECO:0000256" key="5">
    <source>
        <dbReference type="ARBA" id="ARBA00022840"/>
    </source>
</evidence>
<keyword evidence="5" id="KW-0067">ATP-binding</keyword>
<name>F2U8R1_SALR5</name>
<dbReference type="FunCoup" id="F2U8R1">
    <property type="interactions" value="841"/>
</dbReference>
<dbReference type="RefSeq" id="XP_004994592.1">
    <property type="nucleotide sequence ID" value="XM_004994535.1"/>
</dbReference>
<dbReference type="KEGG" id="sre:PTSG_04499"/>
<dbReference type="STRING" id="946362.F2U8R1"/>
<dbReference type="eggNOG" id="KOG0581">
    <property type="taxonomic scope" value="Eukaryota"/>
</dbReference>
<dbReference type="OMA" id="IRESADY"/>
<dbReference type="InterPro" id="IPR011009">
    <property type="entry name" value="Kinase-like_dom_sf"/>
</dbReference>
<evidence type="ECO:0000256" key="1">
    <source>
        <dbReference type="ARBA" id="ARBA00022527"/>
    </source>
</evidence>
<dbReference type="InterPro" id="IPR000719">
    <property type="entry name" value="Prot_kinase_dom"/>
</dbReference>
<dbReference type="OrthoDB" id="10252354at2759"/>
<dbReference type="Gene3D" id="3.30.200.20">
    <property type="entry name" value="Phosphorylase Kinase, domain 1"/>
    <property type="match status" value="1"/>
</dbReference>
<accession>F2U8R1</accession>
<dbReference type="PANTHER" id="PTHR48013">
    <property type="entry name" value="DUAL SPECIFICITY MITOGEN-ACTIVATED PROTEIN KINASE KINASE 5-RELATED"/>
    <property type="match status" value="1"/>
</dbReference>
<dbReference type="FunFam" id="3.30.200.20:FF:000040">
    <property type="entry name" value="Dual specificity mitogen-activated protein kinase kinase"/>
    <property type="match status" value="1"/>
</dbReference>